<evidence type="ECO:0000256" key="3">
    <source>
        <dbReference type="ARBA" id="ARBA00022448"/>
    </source>
</evidence>
<evidence type="ECO:0000256" key="8">
    <source>
        <dbReference type="RuleBase" id="RU363032"/>
    </source>
</evidence>
<dbReference type="RefSeq" id="WP_332291101.1">
    <property type="nucleotide sequence ID" value="NZ_JAZIBG010000036.1"/>
</dbReference>
<organism evidence="10 11">
    <name type="scientific">Aquincola agrisoli</name>
    <dbReference type="NCBI Taxonomy" id="3119538"/>
    <lineage>
        <taxon>Bacteria</taxon>
        <taxon>Pseudomonadati</taxon>
        <taxon>Pseudomonadota</taxon>
        <taxon>Betaproteobacteria</taxon>
        <taxon>Burkholderiales</taxon>
        <taxon>Sphaerotilaceae</taxon>
        <taxon>Aquincola</taxon>
    </lineage>
</organism>
<dbReference type="Gene3D" id="1.10.3720.10">
    <property type="entry name" value="MetI-like"/>
    <property type="match status" value="1"/>
</dbReference>
<keyword evidence="5 8" id="KW-0812">Transmembrane</keyword>
<dbReference type="PANTHER" id="PTHR43848:SF2">
    <property type="entry name" value="PUTRESCINE TRANSPORT SYSTEM PERMEASE PROTEIN POTI"/>
    <property type="match status" value="1"/>
</dbReference>
<dbReference type="PANTHER" id="PTHR43848">
    <property type="entry name" value="PUTRESCINE TRANSPORT SYSTEM PERMEASE PROTEIN POTI"/>
    <property type="match status" value="1"/>
</dbReference>
<evidence type="ECO:0000256" key="2">
    <source>
        <dbReference type="ARBA" id="ARBA00007069"/>
    </source>
</evidence>
<evidence type="ECO:0000256" key="5">
    <source>
        <dbReference type="ARBA" id="ARBA00022692"/>
    </source>
</evidence>
<dbReference type="AlphaFoldDB" id="A0AAW9QK89"/>
<dbReference type="GO" id="GO:0005886">
    <property type="term" value="C:plasma membrane"/>
    <property type="evidence" value="ECO:0007669"/>
    <property type="project" value="UniProtKB-SubCell"/>
</dbReference>
<feature type="transmembrane region" description="Helical" evidence="8">
    <location>
        <begin position="105"/>
        <end position="128"/>
    </location>
</feature>
<evidence type="ECO:0000259" key="9">
    <source>
        <dbReference type="PROSITE" id="PS50928"/>
    </source>
</evidence>
<dbReference type="SUPFAM" id="SSF161098">
    <property type="entry name" value="MetI-like"/>
    <property type="match status" value="1"/>
</dbReference>
<evidence type="ECO:0000256" key="1">
    <source>
        <dbReference type="ARBA" id="ARBA00004651"/>
    </source>
</evidence>
<keyword evidence="7 8" id="KW-0472">Membrane</keyword>
<accession>A0AAW9QK89</accession>
<keyword evidence="11" id="KW-1185">Reference proteome</keyword>
<evidence type="ECO:0000313" key="10">
    <source>
        <dbReference type="EMBL" id="MEF7615782.1"/>
    </source>
</evidence>
<feature type="domain" description="ABC transmembrane type-1" evidence="9">
    <location>
        <begin position="67"/>
        <end position="267"/>
    </location>
</feature>
<name>A0AAW9QK89_9BURK</name>
<protein>
    <submittedName>
        <fullName evidence="10">ABC transporter permease subunit</fullName>
    </submittedName>
</protein>
<feature type="transmembrane region" description="Helical" evidence="8">
    <location>
        <begin position="191"/>
        <end position="216"/>
    </location>
</feature>
<dbReference type="PROSITE" id="PS50928">
    <property type="entry name" value="ABC_TM1"/>
    <property type="match status" value="1"/>
</dbReference>
<gene>
    <name evidence="10" type="ORF">V4F39_17850</name>
</gene>
<dbReference type="CDD" id="cd06261">
    <property type="entry name" value="TM_PBP2"/>
    <property type="match status" value="1"/>
</dbReference>
<dbReference type="EMBL" id="JAZIBG010000036">
    <property type="protein sequence ID" value="MEF7615782.1"/>
    <property type="molecule type" value="Genomic_DNA"/>
</dbReference>
<dbReference type="InterPro" id="IPR051789">
    <property type="entry name" value="Bact_Polyamine_Transport"/>
</dbReference>
<evidence type="ECO:0000256" key="6">
    <source>
        <dbReference type="ARBA" id="ARBA00022989"/>
    </source>
</evidence>
<keyword evidence="6 8" id="KW-1133">Transmembrane helix</keyword>
<dbReference type="InterPro" id="IPR035906">
    <property type="entry name" value="MetI-like_sf"/>
</dbReference>
<comment type="caution">
    <text evidence="10">The sequence shown here is derived from an EMBL/GenBank/DDBJ whole genome shotgun (WGS) entry which is preliminary data.</text>
</comment>
<dbReference type="Proteomes" id="UP001336250">
    <property type="component" value="Unassembled WGS sequence"/>
</dbReference>
<feature type="transmembrane region" description="Helical" evidence="8">
    <location>
        <begin position="16"/>
        <end position="37"/>
    </location>
</feature>
<feature type="transmembrane region" description="Helical" evidence="8">
    <location>
        <begin position="251"/>
        <end position="272"/>
    </location>
</feature>
<sequence>MRAALGPRLARHVGKAWLVAGFVFLYMPIVALVVYSFNDSPVPNQWAGFTVKWYGALAKDSEMLGGLWLSLKIAFFTATGAVILGTLAAFTLVKYRRFFGRTAFSGMVSAPLVMPEVIVGLSLLLFLVSVQRLTEGLFGTGWPDRGALTIWMGHLLVGMAYATVVVQSRLQDLNPQLEEAAMDLGARPSQVFMLVTLPMIAQALMSAWLLTFTISLDDVVLSAFLSGPGSTTMPLVIFSRARLGVNPSVNAMATVIIVVVAIGVLTASYLIARAERERIRAVNKARSEGG</sequence>
<dbReference type="InterPro" id="IPR000515">
    <property type="entry name" value="MetI-like"/>
</dbReference>
<evidence type="ECO:0000256" key="4">
    <source>
        <dbReference type="ARBA" id="ARBA00022475"/>
    </source>
</evidence>
<comment type="similarity">
    <text evidence="2">Belongs to the binding-protein-dependent transport system permease family. CysTW subfamily.</text>
</comment>
<feature type="transmembrane region" description="Helical" evidence="8">
    <location>
        <begin position="148"/>
        <end position="170"/>
    </location>
</feature>
<dbReference type="Pfam" id="PF00528">
    <property type="entry name" value="BPD_transp_1"/>
    <property type="match status" value="1"/>
</dbReference>
<comment type="subcellular location">
    <subcellularLocation>
        <location evidence="1 8">Cell membrane</location>
        <topology evidence="1 8">Multi-pass membrane protein</topology>
    </subcellularLocation>
</comment>
<dbReference type="GO" id="GO:0055085">
    <property type="term" value="P:transmembrane transport"/>
    <property type="evidence" value="ECO:0007669"/>
    <property type="project" value="InterPro"/>
</dbReference>
<evidence type="ECO:0000256" key="7">
    <source>
        <dbReference type="ARBA" id="ARBA00023136"/>
    </source>
</evidence>
<reference evidence="10 11" key="1">
    <citation type="submission" date="2024-02" db="EMBL/GenBank/DDBJ databases">
        <title>Genome sequence of Aquincola sp. MAHUQ-54.</title>
        <authorList>
            <person name="Huq M.A."/>
        </authorList>
    </citation>
    <scope>NUCLEOTIDE SEQUENCE [LARGE SCALE GENOMIC DNA]</scope>
    <source>
        <strain evidence="10 11">MAHUQ-54</strain>
    </source>
</reference>
<keyword evidence="3 8" id="KW-0813">Transport</keyword>
<evidence type="ECO:0000313" key="11">
    <source>
        <dbReference type="Proteomes" id="UP001336250"/>
    </source>
</evidence>
<proteinExistence type="inferred from homology"/>
<feature type="transmembrane region" description="Helical" evidence="8">
    <location>
        <begin position="73"/>
        <end position="93"/>
    </location>
</feature>
<keyword evidence="4" id="KW-1003">Cell membrane</keyword>